<evidence type="ECO:0000256" key="1">
    <source>
        <dbReference type="SAM" id="SignalP"/>
    </source>
</evidence>
<accession>A0ABM4TV63</accession>
<evidence type="ECO:0000313" key="3">
    <source>
        <dbReference type="RefSeq" id="XP_070853869.1"/>
    </source>
</evidence>
<gene>
    <name evidence="3" type="primary">LOC108013151</name>
</gene>
<dbReference type="Proteomes" id="UP001652628">
    <property type="component" value="Chromosome 2L"/>
</dbReference>
<reference evidence="3" key="1">
    <citation type="submission" date="2025-08" db="UniProtKB">
        <authorList>
            <consortium name="RefSeq"/>
        </authorList>
    </citation>
    <scope>IDENTIFICATION</scope>
</reference>
<feature type="chain" id="PRO_5046022676" evidence="1">
    <location>
        <begin position="19"/>
        <end position="55"/>
    </location>
</feature>
<proteinExistence type="predicted"/>
<dbReference type="GeneID" id="108013151"/>
<dbReference type="RefSeq" id="XP_070853869.1">
    <property type="nucleotide sequence ID" value="XM_070997768.1"/>
</dbReference>
<protein>
    <submittedName>
        <fullName evidence="3">Uncharacterized protein</fullName>
    </submittedName>
</protein>
<keyword evidence="1" id="KW-0732">Signal</keyword>
<sequence>MNWLVLLVLGVFLSIVMAENEPYVCDGKDDRVCDEYRCICRRRTTERYPNTEHEF</sequence>
<keyword evidence="2" id="KW-1185">Reference proteome</keyword>
<feature type="signal peptide" evidence="1">
    <location>
        <begin position="1"/>
        <end position="18"/>
    </location>
</feature>
<organism evidence="2 3">
    <name type="scientific">Drosophila suzukii</name>
    <name type="common">Spotted-wing drosophila fruit fly</name>
    <dbReference type="NCBI Taxonomy" id="28584"/>
    <lineage>
        <taxon>Eukaryota</taxon>
        <taxon>Metazoa</taxon>
        <taxon>Ecdysozoa</taxon>
        <taxon>Arthropoda</taxon>
        <taxon>Hexapoda</taxon>
        <taxon>Insecta</taxon>
        <taxon>Pterygota</taxon>
        <taxon>Neoptera</taxon>
        <taxon>Endopterygota</taxon>
        <taxon>Diptera</taxon>
        <taxon>Brachycera</taxon>
        <taxon>Muscomorpha</taxon>
        <taxon>Ephydroidea</taxon>
        <taxon>Drosophilidae</taxon>
        <taxon>Drosophila</taxon>
        <taxon>Sophophora</taxon>
    </lineage>
</organism>
<evidence type="ECO:0000313" key="2">
    <source>
        <dbReference type="Proteomes" id="UP001652628"/>
    </source>
</evidence>
<name>A0ABM4TV63_DROSZ</name>